<feature type="region of interest" description="Disordered" evidence="1">
    <location>
        <begin position="85"/>
        <end position="110"/>
    </location>
</feature>
<keyword evidence="4" id="KW-1185">Reference proteome</keyword>
<dbReference type="AlphaFoldDB" id="A0A6G1IP53"/>
<evidence type="ECO:0000313" key="3">
    <source>
        <dbReference type="EMBL" id="KAF2679878.1"/>
    </source>
</evidence>
<evidence type="ECO:0000313" key="4">
    <source>
        <dbReference type="Proteomes" id="UP000799291"/>
    </source>
</evidence>
<accession>A0A6G1IP53</accession>
<evidence type="ECO:0000256" key="2">
    <source>
        <dbReference type="SAM" id="SignalP"/>
    </source>
</evidence>
<proteinExistence type="predicted"/>
<name>A0A6G1IP53_9PLEO</name>
<sequence>MCAALLLWGLKRLTLPLMLPCSASESRLQGTKRRMFGPPLLDLIHRLFNHRDEGVMWVCFLIPPSLATSLVITFARNYSKDQCGQNLRHKRLPPPSVRGPGAKVPKEKRL</sequence>
<feature type="chain" id="PRO_5026259440" evidence="2">
    <location>
        <begin position="17"/>
        <end position="110"/>
    </location>
</feature>
<reference evidence="3" key="1">
    <citation type="journal article" date="2020" name="Stud. Mycol.">
        <title>101 Dothideomycetes genomes: a test case for predicting lifestyles and emergence of pathogens.</title>
        <authorList>
            <person name="Haridas S."/>
            <person name="Albert R."/>
            <person name="Binder M."/>
            <person name="Bloem J."/>
            <person name="Labutti K."/>
            <person name="Salamov A."/>
            <person name="Andreopoulos B."/>
            <person name="Baker S."/>
            <person name="Barry K."/>
            <person name="Bills G."/>
            <person name="Bluhm B."/>
            <person name="Cannon C."/>
            <person name="Castanera R."/>
            <person name="Culley D."/>
            <person name="Daum C."/>
            <person name="Ezra D."/>
            <person name="Gonzalez J."/>
            <person name="Henrissat B."/>
            <person name="Kuo A."/>
            <person name="Liang C."/>
            <person name="Lipzen A."/>
            <person name="Lutzoni F."/>
            <person name="Magnuson J."/>
            <person name="Mondo S."/>
            <person name="Nolan M."/>
            <person name="Ohm R."/>
            <person name="Pangilinan J."/>
            <person name="Park H.-J."/>
            <person name="Ramirez L."/>
            <person name="Alfaro M."/>
            <person name="Sun H."/>
            <person name="Tritt A."/>
            <person name="Yoshinaga Y."/>
            <person name="Zwiers L.-H."/>
            <person name="Turgeon B."/>
            <person name="Goodwin S."/>
            <person name="Spatafora J."/>
            <person name="Crous P."/>
            <person name="Grigoriev I."/>
        </authorList>
    </citation>
    <scope>NUCLEOTIDE SEQUENCE</scope>
    <source>
        <strain evidence="3">CBS 122367</strain>
    </source>
</reference>
<dbReference type="Proteomes" id="UP000799291">
    <property type="component" value="Unassembled WGS sequence"/>
</dbReference>
<organism evidence="3 4">
    <name type="scientific">Lentithecium fluviatile CBS 122367</name>
    <dbReference type="NCBI Taxonomy" id="1168545"/>
    <lineage>
        <taxon>Eukaryota</taxon>
        <taxon>Fungi</taxon>
        <taxon>Dikarya</taxon>
        <taxon>Ascomycota</taxon>
        <taxon>Pezizomycotina</taxon>
        <taxon>Dothideomycetes</taxon>
        <taxon>Pleosporomycetidae</taxon>
        <taxon>Pleosporales</taxon>
        <taxon>Massarineae</taxon>
        <taxon>Lentitheciaceae</taxon>
        <taxon>Lentithecium</taxon>
    </lineage>
</organism>
<dbReference type="EMBL" id="MU005600">
    <property type="protein sequence ID" value="KAF2679878.1"/>
    <property type="molecule type" value="Genomic_DNA"/>
</dbReference>
<evidence type="ECO:0000256" key="1">
    <source>
        <dbReference type="SAM" id="MobiDB-lite"/>
    </source>
</evidence>
<gene>
    <name evidence="3" type="ORF">K458DRAFT_407727</name>
</gene>
<protein>
    <submittedName>
        <fullName evidence="3">Uncharacterized protein</fullName>
    </submittedName>
</protein>
<feature type="signal peptide" evidence="2">
    <location>
        <begin position="1"/>
        <end position="16"/>
    </location>
</feature>
<keyword evidence="2" id="KW-0732">Signal</keyword>